<protein>
    <submittedName>
        <fullName evidence="4">Aldehyde dehydrogenase family protein</fullName>
    </submittedName>
</protein>
<accession>A0ABW3HAS3</accession>
<dbReference type="Pfam" id="PF00171">
    <property type="entry name" value="Aldedh"/>
    <property type="match status" value="1"/>
</dbReference>
<dbReference type="PANTHER" id="PTHR42804">
    <property type="entry name" value="ALDEHYDE DEHYDROGENASE"/>
    <property type="match status" value="1"/>
</dbReference>
<comment type="similarity">
    <text evidence="1">Belongs to the aldehyde dehydrogenase family.</text>
</comment>
<comment type="caution">
    <text evidence="4">The sequence shown here is derived from an EMBL/GenBank/DDBJ whole genome shotgun (WGS) entry which is preliminary data.</text>
</comment>
<dbReference type="InterPro" id="IPR015590">
    <property type="entry name" value="Aldehyde_DH_dom"/>
</dbReference>
<proteinExistence type="inferred from homology"/>
<evidence type="ECO:0000256" key="2">
    <source>
        <dbReference type="ARBA" id="ARBA00023002"/>
    </source>
</evidence>
<dbReference type="SUPFAM" id="SSF53720">
    <property type="entry name" value="ALDH-like"/>
    <property type="match status" value="1"/>
</dbReference>
<keyword evidence="5" id="KW-1185">Reference proteome</keyword>
<evidence type="ECO:0000256" key="1">
    <source>
        <dbReference type="ARBA" id="ARBA00009986"/>
    </source>
</evidence>
<evidence type="ECO:0000259" key="3">
    <source>
        <dbReference type="Pfam" id="PF00171"/>
    </source>
</evidence>
<feature type="domain" description="Aldehyde dehydrogenase" evidence="3">
    <location>
        <begin position="22"/>
        <end position="479"/>
    </location>
</feature>
<evidence type="ECO:0000313" key="4">
    <source>
        <dbReference type="EMBL" id="MFD0948596.1"/>
    </source>
</evidence>
<dbReference type="InterPro" id="IPR016162">
    <property type="entry name" value="Ald_DH_N"/>
</dbReference>
<dbReference type="InterPro" id="IPR016163">
    <property type="entry name" value="Ald_DH_C"/>
</dbReference>
<dbReference type="CDD" id="cd07138">
    <property type="entry name" value="ALDH_CddD_SSP0762"/>
    <property type="match status" value="1"/>
</dbReference>
<sequence length="482" mass="50535">MSRDERGRGTLEAHRFYIGGAWVDPIGTERVTVRNPADGSVIGTAAMGNAEDADRAVAAARAAFDGWSRTGVEERLALLRRMRAAFDEAAPAIAAHLVREVGLTTMVAEGQSAMCRSHFDGIFDLLPSYPFSASDGGMVELAKEPVGVVVAITSWNAPVSQMLCKAVPAIAAGCTVVVKPSEQAPLCGMLLAQAMDKAGIPPGVFNLLNGRGGDCGRRLAEHPDVDMVSMTGSVPGGGAMAAAAAPTIKRVHQELGGKSANVILPDADMAEAVRKSVFGCMMNAGQTCAAPTRLIVPEDRFQEIAALAVAAAEALVVGPPDAPGVTYGPLSNQAQFDRVNAMLERAIAEGLPLLTGGPGRPEHLSTGFYARPTVFGPVPVESFLAQEEVFGPVLSIQTYTDEEDAIRIANATPFGLAAYVQSADPAAARRVAGRLRAGYVTINFPPWTAAAPFGGYRRSGNGKQYGVWGFEEFLETKAIVRA</sequence>
<keyword evidence="2" id="KW-0560">Oxidoreductase</keyword>
<dbReference type="PANTHER" id="PTHR42804:SF1">
    <property type="entry name" value="ALDEHYDE DEHYDROGENASE-RELATED"/>
    <property type="match status" value="1"/>
</dbReference>
<dbReference type="Gene3D" id="3.40.605.10">
    <property type="entry name" value="Aldehyde Dehydrogenase, Chain A, domain 1"/>
    <property type="match status" value="1"/>
</dbReference>
<name>A0ABW3HAS3_9SPHN</name>
<gene>
    <name evidence="4" type="ORF">ACFQ1E_19815</name>
</gene>
<organism evidence="4 5">
    <name type="scientific">Sphingomonas canadensis</name>
    <dbReference type="NCBI Taxonomy" id="1219257"/>
    <lineage>
        <taxon>Bacteria</taxon>
        <taxon>Pseudomonadati</taxon>
        <taxon>Pseudomonadota</taxon>
        <taxon>Alphaproteobacteria</taxon>
        <taxon>Sphingomonadales</taxon>
        <taxon>Sphingomonadaceae</taxon>
        <taxon>Sphingomonas</taxon>
    </lineage>
</organism>
<reference evidence="5" key="1">
    <citation type="journal article" date="2019" name="Int. J. Syst. Evol. Microbiol.">
        <title>The Global Catalogue of Microorganisms (GCM) 10K type strain sequencing project: providing services to taxonomists for standard genome sequencing and annotation.</title>
        <authorList>
            <consortium name="The Broad Institute Genomics Platform"/>
            <consortium name="The Broad Institute Genome Sequencing Center for Infectious Disease"/>
            <person name="Wu L."/>
            <person name="Ma J."/>
        </authorList>
    </citation>
    <scope>NUCLEOTIDE SEQUENCE [LARGE SCALE GENOMIC DNA]</scope>
    <source>
        <strain evidence="5">CCUG 62982</strain>
    </source>
</reference>
<evidence type="ECO:0000313" key="5">
    <source>
        <dbReference type="Proteomes" id="UP001596977"/>
    </source>
</evidence>
<dbReference type="Gene3D" id="3.40.309.10">
    <property type="entry name" value="Aldehyde Dehydrogenase, Chain A, domain 2"/>
    <property type="match status" value="1"/>
</dbReference>
<dbReference type="EMBL" id="JBHTJG010000015">
    <property type="protein sequence ID" value="MFD0948596.1"/>
    <property type="molecule type" value="Genomic_DNA"/>
</dbReference>
<dbReference type="Proteomes" id="UP001596977">
    <property type="component" value="Unassembled WGS sequence"/>
</dbReference>
<dbReference type="InterPro" id="IPR016161">
    <property type="entry name" value="Ald_DH/histidinol_DH"/>
</dbReference>
<dbReference type="RefSeq" id="WP_380916547.1">
    <property type="nucleotide sequence ID" value="NZ_JBHTJG010000015.1"/>
</dbReference>